<evidence type="ECO:0008006" key="3">
    <source>
        <dbReference type="Google" id="ProtNLM"/>
    </source>
</evidence>
<proteinExistence type="predicted"/>
<keyword evidence="2" id="KW-1185">Reference proteome</keyword>
<dbReference type="OrthoDB" id="2156804at2"/>
<evidence type="ECO:0000313" key="1">
    <source>
        <dbReference type="EMBL" id="SMH38213.1"/>
    </source>
</evidence>
<dbReference type="STRING" id="1073423.SAMN04488700_2108"/>
<organism evidence="1 2">
    <name type="scientific">Carnobacterium iners</name>
    <dbReference type="NCBI Taxonomy" id="1073423"/>
    <lineage>
        <taxon>Bacteria</taxon>
        <taxon>Bacillati</taxon>
        <taxon>Bacillota</taxon>
        <taxon>Bacilli</taxon>
        <taxon>Lactobacillales</taxon>
        <taxon>Carnobacteriaceae</taxon>
        <taxon>Carnobacterium</taxon>
    </lineage>
</organism>
<dbReference type="RefSeq" id="WP_085560148.1">
    <property type="nucleotide sequence ID" value="NZ_FOAH01000013.1"/>
</dbReference>
<dbReference type="AlphaFoldDB" id="A0A1X7NJY1"/>
<accession>A0A1X7NJY1</accession>
<reference evidence="1 2" key="1">
    <citation type="submission" date="2017-04" db="EMBL/GenBank/DDBJ databases">
        <authorList>
            <person name="Afonso C.L."/>
            <person name="Miller P.J."/>
            <person name="Scott M.A."/>
            <person name="Spackman E."/>
            <person name="Goraichik I."/>
            <person name="Dimitrov K.M."/>
            <person name="Suarez D.L."/>
            <person name="Swayne D.E."/>
        </authorList>
    </citation>
    <scope>NUCLEOTIDE SEQUENCE [LARGE SCALE GENOMIC DNA]</scope>
    <source>
        <strain evidence="1 2">LMG26642</strain>
    </source>
</reference>
<dbReference type="EMBL" id="FXBJ01000002">
    <property type="protein sequence ID" value="SMH38213.1"/>
    <property type="molecule type" value="Genomic_DNA"/>
</dbReference>
<evidence type="ECO:0000313" key="2">
    <source>
        <dbReference type="Proteomes" id="UP000193435"/>
    </source>
</evidence>
<sequence length="105" mass="12398">MEKKLAEQYSIFFNKKISLIKKINTIKTLSQMPEYQILLFLAQAYDRKKPIILQINKNDYNLSISEKHGTISYFQNKSGMLVLENTDSQITHMLCYKDIRHIRLA</sequence>
<gene>
    <name evidence="1" type="ORF">SAMN04488700_2108</name>
</gene>
<name>A0A1X7NJY1_9LACT</name>
<dbReference type="Proteomes" id="UP000193435">
    <property type="component" value="Unassembled WGS sequence"/>
</dbReference>
<protein>
    <recommendedName>
        <fullName evidence="3">YolD-like protein</fullName>
    </recommendedName>
</protein>